<dbReference type="PANTHER" id="PTHR10926">
    <property type="entry name" value="CELL CYCLE CONTROL PROTEIN 50"/>
    <property type="match status" value="1"/>
</dbReference>
<evidence type="ECO:0000313" key="9">
    <source>
        <dbReference type="EMBL" id="CDR45374.1"/>
    </source>
</evidence>
<comment type="similarity">
    <text evidence="2 6">Belongs to the CDC50/LEM3 family.</text>
</comment>
<dbReference type="GO" id="GO:0005783">
    <property type="term" value="C:endoplasmic reticulum"/>
    <property type="evidence" value="ECO:0007669"/>
    <property type="project" value="TreeGrafter"/>
</dbReference>
<dbReference type="InterPro" id="IPR005045">
    <property type="entry name" value="CDC50/LEM3_fam"/>
</dbReference>
<name>A0A061B690_CYBFA</name>
<dbReference type="GO" id="GO:0005886">
    <property type="term" value="C:plasma membrane"/>
    <property type="evidence" value="ECO:0007669"/>
    <property type="project" value="TreeGrafter"/>
</dbReference>
<comment type="subcellular location">
    <subcellularLocation>
        <location evidence="1">Membrane</location>
    </subcellularLocation>
</comment>
<protein>
    <submittedName>
        <fullName evidence="9">CYFA0S18e00408g1_1</fullName>
    </submittedName>
</protein>
<keyword evidence="5 6" id="KW-0472">Membrane</keyword>
<dbReference type="GO" id="GO:0005794">
    <property type="term" value="C:Golgi apparatus"/>
    <property type="evidence" value="ECO:0007669"/>
    <property type="project" value="TreeGrafter"/>
</dbReference>
<evidence type="ECO:0000256" key="1">
    <source>
        <dbReference type="ARBA" id="ARBA00004370"/>
    </source>
</evidence>
<dbReference type="GO" id="GO:0045332">
    <property type="term" value="P:phospholipid translocation"/>
    <property type="evidence" value="ECO:0007669"/>
    <property type="project" value="UniProtKB-UniRule"/>
</dbReference>
<evidence type="ECO:0000256" key="3">
    <source>
        <dbReference type="ARBA" id="ARBA00022692"/>
    </source>
</evidence>
<proteinExistence type="inferred from homology"/>
<keyword evidence="3 8" id="KW-0812">Transmembrane</keyword>
<gene>
    <name evidence="9" type="ORF">CYFA0S_18e00408g</name>
</gene>
<feature type="transmembrane region" description="Helical" evidence="8">
    <location>
        <begin position="360"/>
        <end position="386"/>
    </location>
</feature>
<dbReference type="PhylomeDB" id="A0A061B690"/>
<dbReference type="VEuPathDB" id="FungiDB:BON22_1162"/>
<reference evidence="9" key="1">
    <citation type="journal article" date="2014" name="Genome Announc.">
        <title>Genome sequence of the yeast Cyberlindnera fabianii (Hansenula fabianii).</title>
        <authorList>
            <person name="Freel K.C."/>
            <person name="Sarilar V."/>
            <person name="Neuveglise C."/>
            <person name="Devillers H."/>
            <person name="Friedrich A."/>
            <person name="Schacherer J."/>
        </authorList>
    </citation>
    <scope>NUCLEOTIDE SEQUENCE</scope>
    <source>
        <strain evidence="9">YJS4271</strain>
    </source>
</reference>
<dbReference type="PIRSF" id="PIRSF015840">
    <property type="entry name" value="DUF284_TM_euk"/>
    <property type="match status" value="1"/>
</dbReference>
<dbReference type="OrthoDB" id="340608at2759"/>
<evidence type="ECO:0000256" key="5">
    <source>
        <dbReference type="ARBA" id="ARBA00023136"/>
    </source>
</evidence>
<keyword evidence="4 8" id="KW-1133">Transmembrane helix</keyword>
<dbReference type="PANTHER" id="PTHR10926:SF20">
    <property type="entry name" value="PHOSPHOLIPID-TRANSPORTING ATPASE ACCESSORY SUBUNIT LEM3"/>
    <property type="match status" value="1"/>
</dbReference>
<feature type="region of interest" description="Disordered" evidence="7">
    <location>
        <begin position="1"/>
        <end position="45"/>
    </location>
</feature>
<feature type="transmembrane region" description="Helical" evidence="8">
    <location>
        <begin position="63"/>
        <end position="84"/>
    </location>
</feature>
<evidence type="ECO:0000256" key="2">
    <source>
        <dbReference type="ARBA" id="ARBA00009457"/>
    </source>
</evidence>
<evidence type="ECO:0000256" key="6">
    <source>
        <dbReference type="PIRNR" id="PIRNR015840"/>
    </source>
</evidence>
<evidence type="ECO:0000256" key="8">
    <source>
        <dbReference type="SAM" id="Phobius"/>
    </source>
</evidence>
<dbReference type="AlphaFoldDB" id="A0A061B690"/>
<evidence type="ECO:0000256" key="7">
    <source>
        <dbReference type="SAM" id="MobiDB-lite"/>
    </source>
</evidence>
<sequence>MALKARNIFKKNAPAPDLGHESDSDSVSEEEEVQVKEKNRRPKENNFTQQKLKAVHPIITPKYVIPLFIGLAIFLIPLGAGMLYGSYKVEDMKIYYQDCAKLASRDYFSDVGESNYEANFKTNMTVTPKWKYSINETETDEDEQGLCELQFQIPNDIGPAVYLMYHIENFYANHRRFARSYSEDQIQGKRASLHTIKDTVGQNCEPLSQNADGIRYYPCGLIANSLFNDTFTSLSGVNDTSDDYEMTNSGIAWATNKNRFKKTKYNASEVTPPPNWVKRFPNGYTEDNMPDISTWSEFQNWMQTPGLPKFSKMARRNDDDVLKAGTYQVTVGLHWPVDGFDGKKAIYLTTRSVIGGRNPFLGICWIVVGAICLILGLVFLIIHLVFPRKTGDVSRLSWNLEKEQLLK</sequence>
<accession>A0A061B690</accession>
<evidence type="ECO:0000256" key="4">
    <source>
        <dbReference type="ARBA" id="ARBA00022989"/>
    </source>
</evidence>
<dbReference type="EMBL" id="LK052903">
    <property type="protein sequence ID" value="CDR45374.1"/>
    <property type="molecule type" value="Genomic_DNA"/>
</dbReference>
<organism evidence="9">
    <name type="scientific">Cyberlindnera fabianii</name>
    <name type="common">Yeast</name>
    <name type="synonym">Hansenula fabianii</name>
    <dbReference type="NCBI Taxonomy" id="36022"/>
    <lineage>
        <taxon>Eukaryota</taxon>
        <taxon>Fungi</taxon>
        <taxon>Dikarya</taxon>
        <taxon>Ascomycota</taxon>
        <taxon>Saccharomycotina</taxon>
        <taxon>Saccharomycetes</taxon>
        <taxon>Phaffomycetales</taxon>
        <taxon>Phaffomycetaceae</taxon>
        <taxon>Cyberlindnera</taxon>
    </lineage>
</organism>
<dbReference type="Pfam" id="PF03381">
    <property type="entry name" value="CDC50"/>
    <property type="match status" value="1"/>
</dbReference>